<evidence type="ECO:0000256" key="4">
    <source>
        <dbReference type="ARBA" id="ARBA00022833"/>
    </source>
</evidence>
<dbReference type="STRING" id="6280.A0A0N4TIZ3"/>
<dbReference type="WBParaSite" id="BPAG_0000823701-mRNA-1">
    <property type="protein sequence ID" value="BPAG_0000823701-mRNA-1"/>
    <property type="gene ID" value="BPAG_0000823701"/>
</dbReference>
<protein>
    <submittedName>
        <fullName evidence="10">PSP domain-containing protein</fullName>
    </submittedName>
</protein>
<keyword evidence="9" id="KW-1185">Reference proteome</keyword>
<dbReference type="PANTHER" id="PTHR13316:SF0">
    <property type="entry name" value="ZINC FINGER CCHC DOMAIN-CONTAINING PROTEIN 8"/>
    <property type="match status" value="1"/>
</dbReference>
<organism evidence="10">
    <name type="scientific">Brugia pahangi</name>
    <name type="common">Filarial nematode worm</name>
    <dbReference type="NCBI Taxonomy" id="6280"/>
    <lineage>
        <taxon>Eukaryota</taxon>
        <taxon>Metazoa</taxon>
        <taxon>Ecdysozoa</taxon>
        <taxon>Nematoda</taxon>
        <taxon>Chromadorea</taxon>
        <taxon>Rhabditida</taxon>
        <taxon>Spirurina</taxon>
        <taxon>Spiruromorpha</taxon>
        <taxon>Filarioidea</taxon>
        <taxon>Onchocercidae</taxon>
        <taxon>Brugia</taxon>
    </lineage>
</organism>
<dbReference type="InterPro" id="IPR006568">
    <property type="entry name" value="PSP_pro-rich"/>
</dbReference>
<feature type="compositionally biased region" description="Basic and acidic residues" evidence="6">
    <location>
        <begin position="1"/>
        <end position="11"/>
    </location>
</feature>
<feature type="region of interest" description="Disordered" evidence="6">
    <location>
        <begin position="342"/>
        <end position="369"/>
    </location>
</feature>
<evidence type="ECO:0000313" key="9">
    <source>
        <dbReference type="Proteomes" id="UP000278627"/>
    </source>
</evidence>
<evidence type="ECO:0000256" key="6">
    <source>
        <dbReference type="SAM" id="MobiDB-lite"/>
    </source>
</evidence>
<dbReference type="GO" id="GO:0008270">
    <property type="term" value="F:zinc ion binding"/>
    <property type="evidence" value="ECO:0007669"/>
    <property type="project" value="UniProtKB-KW"/>
</dbReference>
<reference evidence="10" key="1">
    <citation type="submission" date="2017-02" db="UniProtKB">
        <authorList>
            <consortium name="WormBaseParasite"/>
        </authorList>
    </citation>
    <scope>IDENTIFICATION</scope>
</reference>
<keyword evidence="2" id="KW-0479">Metal-binding</keyword>
<dbReference type="SMART" id="SM00581">
    <property type="entry name" value="PSP"/>
    <property type="match status" value="1"/>
</dbReference>
<comment type="subcellular location">
    <subcellularLocation>
        <location evidence="1">Nucleus</location>
    </subcellularLocation>
</comment>
<feature type="domain" description="PSP proline-rich" evidence="7">
    <location>
        <begin position="207"/>
        <end position="264"/>
    </location>
</feature>
<feature type="region of interest" description="Disordered" evidence="6">
    <location>
        <begin position="1"/>
        <end position="25"/>
    </location>
</feature>
<keyword evidence="4" id="KW-0862">Zinc</keyword>
<evidence type="ECO:0000313" key="8">
    <source>
        <dbReference type="EMBL" id="VDN89385.1"/>
    </source>
</evidence>
<dbReference type="GO" id="GO:0071013">
    <property type="term" value="C:catalytic step 2 spliceosome"/>
    <property type="evidence" value="ECO:0007669"/>
    <property type="project" value="TreeGrafter"/>
</dbReference>
<dbReference type="InterPro" id="IPR052115">
    <property type="entry name" value="NEXT_complex_subunit_ZCCHC8"/>
</dbReference>
<dbReference type="GO" id="GO:0003723">
    <property type="term" value="F:RNA binding"/>
    <property type="evidence" value="ECO:0007669"/>
    <property type="project" value="TreeGrafter"/>
</dbReference>
<dbReference type="AlphaFoldDB" id="A0A0N4TIZ3"/>
<dbReference type="Proteomes" id="UP000278627">
    <property type="component" value="Unassembled WGS sequence"/>
</dbReference>
<evidence type="ECO:0000256" key="1">
    <source>
        <dbReference type="ARBA" id="ARBA00004123"/>
    </source>
</evidence>
<evidence type="ECO:0000313" key="10">
    <source>
        <dbReference type="WBParaSite" id="BPAG_0000823701-mRNA-1"/>
    </source>
</evidence>
<evidence type="ECO:0000256" key="5">
    <source>
        <dbReference type="ARBA" id="ARBA00023242"/>
    </source>
</evidence>
<proteinExistence type="predicted"/>
<keyword evidence="3" id="KW-0863">Zinc-finger</keyword>
<dbReference type="Pfam" id="PF04046">
    <property type="entry name" value="PSP"/>
    <property type="match status" value="1"/>
</dbReference>
<evidence type="ECO:0000259" key="7">
    <source>
        <dbReference type="SMART" id="SM00581"/>
    </source>
</evidence>
<keyword evidence="5" id="KW-0539">Nucleus</keyword>
<name>A0A0N4TIZ3_BRUPA</name>
<gene>
    <name evidence="8" type="ORF">BPAG_LOCUS8199</name>
</gene>
<evidence type="ECO:0000256" key="2">
    <source>
        <dbReference type="ARBA" id="ARBA00022723"/>
    </source>
</evidence>
<accession>A0A0N4TIZ3</accession>
<sequence>MDIRDEREPGECSRTPSPRSENAHIYARRASKWRMQRHENAKFRKNESVIELIDLVEDQDGDIEVVSDDDGNSDDRELFVLDTEGAEIVEMEEVEKSLTEDTAEGYGSKKEGRKVLLKSSKTKGKDEVFDVTRILTNDAVLPSPSEEKKESVFKISCFNCGGEHTIQQCDIPLNQRRIAVNRAAHFNNKRSTQERYTTAGDAGSTSTCNMRPGEISDALREALGIGPNDIPEWIYRMRRKGFIDGYPPGYLAEALDQSSSEEALLEFHTDDKTLGTPRIVRGKDKKRKRLTISADKVIAYPGFNYYNRYLRDRERFRVPRFDEYVRYLQEYAKEIRAQRLFNDSHERNRKRSNYKNEQKSGHKRLRNGMTFNSDDSVILVSDKPDENVEMSTGSSEQTALEQNIKHNTSIIDLDASTSFTEVSLLVGSSDDKISFGTPVVRRLEHDKKKPSLDKFRDGVLPFEAVEESTGNRGFFRALMLKIRKKKV</sequence>
<reference evidence="8 9" key="2">
    <citation type="submission" date="2018-11" db="EMBL/GenBank/DDBJ databases">
        <authorList>
            <consortium name="Pathogen Informatics"/>
        </authorList>
    </citation>
    <scope>NUCLEOTIDE SEQUENCE [LARGE SCALE GENOMIC DNA]</scope>
</reference>
<evidence type="ECO:0000256" key="3">
    <source>
        <dbReference type="ARBA" id="ARBA00022771"/>
    </source>
</evidence>
<dbReference type="EMBL" id="UZAD01013132">
    <property type="protein sequence ID" value="VDN89385.1"/>
    <property type="molecule type" value="Genomic_DNA"/>
</dbReference>
<dbReference type="PANTHER" id="PTHR13316">
    <property type="entry name" value="ZINC FINGER, CCHC DOMAIN CONTAINING 8"/>
    <property type="match status" value="1"/>
</dbReference>